<comment type="caution">
    <text evidence="1">The sequence shown here is derived from an EMBL/GenBank/DDBJ whole genome shotgun (WGS) entry which is preliminary data.</text>
</comment>
<keyword evidence="2" id="KW-1185">Reference proteome</keyword>
<evidence type="ECO:0000313" key="2">
    <source>
        <dbReference type="Proteomes" id="UP000800093"/>
    </source>
</evidence>
<dbReference type="Proteomes" id="UP000800093">
    <property type="component" value="Unassembled WGS sequence"/>
</dbReference>
<dbReference type="EMBL" id="ML986654">
    <property type="protein sequence ID" value="KAF2261603.1"/>
    <property type="molecule type" value="Genomic_DNA"/>
</dbReference>
<dbReference type="AlphaFoldDB" id="A0A9P4K620"/>
<evidence type="ECO:0008006" key="3">
    <source>
        <dbReference type="Google" id="ProtNLM"/>
    </source>
</evidence>
<proteinExistence type="predicted"/>
<name>A0A9P4K620_9PLEO</name>
<organism evidence="1 2">
    <name type="scientific">Lojkania enalia</name>
    <dbReference type="NCBI Taxonomy" id="147567"/>
    <lineage>
        <taxon>Eukaryota</taxon>
        <taxon>Fungi</taxon>
        <taxon>Dikarya</taxon>
        <taxon>Ascomycota</taxon>
        <taxon>Pezizomycotina</taxon>
        <taxon>Dothideomycetes</taxon>
        <taxon>Pleosporomycetidae</taxon>
        <taxon>Pleosporales</taxon>
        <taxon>Pleosporales incertae sedis</taxon>
        <taxon>Lojkania</taxon>
    </lineage>
</organism>
<evidence type="ECO:0000313" key="1">
    <source>
        <dbReference type="EMBL" id="KAF2261603.1"/>
    </source>
</evidence>
<gene>
    <name evidence="1" type="ORF">CC78DRAFT_535550</name>
</gene>
<dbReference type="OrthoDB" id="47375at2759"/>
<reference evidence="2" key="1">
    <citation type="journal article" date="2020" name="Stud. Mycol.">
        <title>101 Dothideomycetes genomes: A test case for predicting lifestyles and emergence of pathogens.</title>
        <authorList>
            <person name="Haridas S."/>
            <person name="Albert R."/>
            <person name="Binder M."/>
            <person name="Bloem J."/>
            <person name="LaButti K."/>
            <person name="Salamov A."/>
            <person name="Andreopoulos B."/>
            <person name="Baker S."/>
            <person name="Barry K."/>
            <person name="Bills G."/>
            <person name="Bluhm B."/>
            <person name="Cannon C."/>
            <person name="Castanera R."/>
            <person name="Culley D."/>
            <person name="Daum C."/>
            <person name="Ezra D."/>
            <person name="Gonzalez J."/>
            <person name="Henrissat B."/>
            <person name="Kuo A."/>
            <person name="Liang C."/>
            <person name="Lipzen A."/>
            <person name="Lutzoni F."/>
            <person name="Magnuson J."/>
            <person name="Mondo S."/>
            <person name="Nolan M."/>
            <person name="Ohm R."/>
            <person name="Pangilinan J."/>
            <person name="Park H.-J."/>
            <person name="Ramirez L."/>
            <person name="Alfaro M."/>
            <person name="Sun H."/>
            <person name="Tritt A."/>
            <person name="Yoshinaga Y."/>
            <person name="Zwiers L.-H."/>
            <person name="Turgeon B."/>
            <person name="Goodwin S."/>
            <person name="Spatafora J."/>
            <person name="Crous P."/>
            <person name="Grigoriev I."/>
        </authorList>
    </citation>
    <scope>NUCLEOTIDE SEQUENCE [LARGE SCALE GENOMIC DNA]</scope>
    <source>
        <strain evidence="2">CBS 304.66</strain>
    </source>
</reference>
<protein>
    <recommendedName>
        <fullName evidence="3">Glycosyltransferase family 25 protein</fullName>
    </recommendedName>
</protein>
<accession>A0A9P4K620</accession>
<sequence>MVIGEVGEPTWMPFERIIQQNLTTALILEDDADWDFRIRSILTDFSHGVRRLPELITQSELHSRNPPEASDEKLSQLELAKRSSISVPPLSGRSIPKSGPYGRDWDVLWLGHCGAQLSPSSPHSPDRITIPNDPTVPEPQHLKPMSQAKLDQLGSLYPPHTRVIHRANSTLCTIAYAVTQSGARKLLYEFGIREFNKGYDFAVSDFCNGLTRGAKRETMPLCITVQPPIFSHHFPVKMKSDIMGVGAGGKEVGTRYVRWSVRMNLERLVKGEEGIVEQWEDDKKAS</sequence>